<evidence type="ECO:0000313" key="3">
    <source>
        <dbReference type="Proteomes" id="UP001500748"/>
    </source>
</evidence>
<proteinExistence type="predicted"/>
<gene>
    <name evidence="2" type="ORF">GCM10022423_36040</name>
</gene>
<dbReference type="Proteomes" id="UP001500748">
    <property type="component" value="Unassembled WGS sequence"/>
</dbReference>
<sequence length="227" mass="26558">MIKKIILLIVILFSAKITAQEEAFQIPDYKAIEKEIQDKNSPNYYPKLMERLVKNDTLLTAENYKHLYLGYVFQPEYNAFWTSKNEKKLRELYGKEKLETADYDKIIELINSTLKEFPFDLNPINYLAYVYHLKGDEGMAKSLSFKFHSIMNTILSSGDGKTCETGFHVLLVDHEYTLLSFFELEPKGQSLVGKCDYLKFEKGKYKVDGIYFNIEKMLENETKAFKK</sequence>
<evidence type="ECO:0000256" key="1">
    <source>
        <dbReference type="SAM" id="SignalP"/>
    </source>
</evidence>
<keyword evidence="3" id="KW-1185">Reference proteome</keyword>
<protein>
    <recommendedName>
        <fullName evidence="4">DUF4919 domain-containing protein</fullName>
    </recommendedName>
</protein>
<evidence type="ECO:0000313" key="2">
    <source>
        <dbReference type="EMBL" id="GAA3777384.1"/>
    </source>
</evidence>
<organism evidence="2 3">
    <name type="scientific">Flavobacterium ginsengiterrae</name>
    <dbReference type="NCBI Taxonomy" id="871695"/>
    <lineage>
        <taxon>Bacteria</taxon>
        <taxon>Pseudomonadati</taxon>
        <taxon>Bacteroidota</taxon>
        <taxon>Flavobacteriia</taxon>
        <taxon>Flavobacteriales</taxon>
        <taxon>Flavobacteriaceae</taxon>
        <taxon>Flavobacterium</taxon>
    </lineage>
</organism>
<accession>A0ABP7GWC1</accession>
<keyword evidence="1" id="KW-0732">Signal</keyword>
<name>A0ABP7GWC1_9FLAO</name>
<feature type="signal peptide" evidence="1">
    <location>
        <begin position="1"/>
        <end position="19"/>
    </location>
</feature>
<comment type="caution">
    <text evidence="2">The sequence shown here is derived from an EMBL/GenBank/DDBJ whole genome shotgun (WGS) entry which is preliminary data.</text>
</comment>
<dbReference type="InterPro" id="IPR032578">
    <property type="entry name" value="DUF4919"/>
</dbReference>
<dbReference type="RefSeq" id="WP_345146017.1">
    <property type="nucleotide sequence ID" value="NZ_BAABDU010000006.1"/>
</dbReference>
<evidence type="ECO:0008006" key="4">
    <source>
        <dbReference type="Google" id="ProtNLM"/>
    </source>
</evidence>
<feature type="chain" id="PRO_5046930651" description="DUF4919 domain-containing protein" evidence="1">
    <location>
        <begin position="20"/>
        <end position="227"/>
    </location>
</feature>
<dbReference type="EMBL" id="BAABDU010000006">
    <property type="protein sequence ID" value="GAA3777384.1"/>
    <property type="molecule type" value="Genomic_DNA"/>
</dbReference>
<dbReference type="Pfam" id="PF16266">
    <property type="entry name" value="DUF4919"/>
    <property type="match status" value="1"/>
</dbReference>
<reference evidence="3" key="1">
    <citation type="journal article" date="2019" name="Int. J. Syst. Evol. Microbiol.">
        <title>The Global Catalogue of Microorganisms (GCM) 10K type strain sequencing project: providing services to taxonomists for standard genome sequencing and annotation.</title>
        <authorList>
            <consortium name="The Broad Institute Genomics Platform"/>
            <consortium name="The Broad Institute Genome Sequencing Center for Infectious Disease"/>
            <person name="Wu L."/>
            <person name="Ma J."/>
        </authorList>
    </citation>
    <scope>NUCLEOTIDE SEQUENCE [LARGE SCALE GENOMIC DNA]</scope>
    <source>
        <strain evidence="3">JCM 17337</strain>
    </source>
</reference>